<dbReference type="GO" id="GO:0016491">
    <property type="term" value="F:oxidoreductase activity"/>
    <property type="evidence" value="ECO:0007669"/>
    <property type="project" value="InterPro"/>
</dbReference>
<evidence type="ECO:0000259" key="7">
    <source>
        <dbReference type="PROSITE" id="PS51387"/>
    </source>
</evidence>
<dbReference type="InterPro" id="IPR036318">
    <property type="entry name" value="FAD-bd_PCMH-like_sf"/>
</dbReference>
<evidence type="ECO:0000256" key="4">
    <source>
        <dbReference type="ARBA" id="ARBA00022827"/>
    </source>
</evidence>
<proteinExistence type="inferred from homology"/>
<evidence type="ECO:0000256" key="5">
    <source>
        <dbReference type="ARBA" id="ARBA00023180"/>
    </source>
</evidence>
<organism evidence="8">
    <name type="scientific">Triticum aestivum</name>
    <name type="common">Wheat</name>
    <dbReference type="NCBI Taxonomy" id="4565"/>
    <lineage>
        <taxon>Eukaryota</taxon>
        <taxon>Viridiplantae</taxon>
        <taxon>Streptophyta</taxon>
        <taxon>Embryophyta</taxon>
        <taxon>Tracheophyta</taxon>
        <taxon>Spermatophyta</taxon>
        <taxon>Magnoliopsida</taxon>
        <taxon>Liliopsida</taxon>
        <taxon>Poales</taxon>
        <taxon>Poaceae</taxon>
        <taxon>BOP clade</taxon>
        <taxon>Pooideae</taxon>
        <taxon>Triticodae</taxon>
        <taxon>Triticeae</taxon>
        <taxon>Triticinae</taxon>
        <taxon>Triticum</taxon>
    </lineage>
</organism>
<comment type="similarity">
    <text evidence="1">Belongs to the oxygen-dependent FAD-linked oxidoreductase family.</text>
</comment>
<dbReference type="InterPro" id="IPR016166">
    <property type="entry name" value="FAD-bd_PCMH"/>
</dbReference>
<feature type="domain" description="FAD-binding PCMH-type" evidence="7">
    <location>
        <begin position="73"/>
        <end position="257"/>
    </location>
</feature>
<evidence type="ECO:0000256" key="2">
    <source>
        <dbReference type="ARBA" id="ARBA00022630"/>
    </source>
</evidence>
<keyword evidence="5" id="KW-0325">Glycoprotein</keyword>
<dbReference type="OMA" id="TTHETFL"/>
<protein>
    <recommendedName>
        <fullName evidence="7">FAD-binding PCMH-type domain-containing protein</fullName>
    </recommendedName>
</protein>
<evidence type="ECO:0000256" key="1">
    <source>
        <dbReference type="ARBA" id="ARBA00005466"/>
    </source>
</evidence>
<evidence type="ECO:0000313" key="9">
    <source>
        <dbReference type="Proteomes" id="UP000019116"/>
    </source>
</evidence>
<dbReference type="PROSITE" id="PS51257">
    <property type="entry name" value="PROKAR_LIPOPROTEIN"/>
    <property type="match status" value="1"/>
</dbReference>
<dbReference type="Gene3D" id="3.30.465.10">
    <property type="match status" value="1"/>
</dbReference>
<dbReference type="GO" id="GO:0071949">
    <property type="term" value="F:FAD binding"/>
    <property type="evidence" value="ECO:0007669"/>
    <property type="project" value="InterPro"/>
</dbReference>
<reference evidence="8" key="1">
    <citation type="submission" date="2018-08" db="EMBL/GenBank/DDBJ databases">
        <authorList>
            <person name="Rossello M."/>
        </authorList>
    </citation>
    <scope>NUCLEOTIDE SEQUENCE [LARGE SCALE GENOMIC DNA]</scope>
    <source>
        <strain evidence="8">cv. Chinese Spring</strain>
    </source>
</reference>
<sequence>MAKRFNLAAPLLLTLTFLFCSCSMISSSSQAASPTGFLQCLTKANISVFEQGEDLFNTQLDKYIRNPKFLANTTGRPLYVVMPANAHHVQIAVRCGSLNGVPLRVHSGGHDYEGLSYRSVDTGGFAMLDMSELRTVVVDNQTSTAWVESGATLDELYYAISKVSNLLGFPAGVCLTVGVGGHFSGGGFGTLMGKHGLAVDNVIDAELVDANGTLLNKTTMGDDVRLVIVPATVSVFKVSVSNSQGAAVHAVTKWQKVAPALPEELYIRALVQNDMSVFRAVFLGTCDALLPVMSRSGGIPELNLSRSDCKEMTWVESMAYINNATVEDLTKRTTSEFDSNHGFKATTDYVQRAIRREVWAKIFYKQLRQPNAQVILVPYGGKMSNMPEDATPYPHRAGVLYSMQLYNYWPVDSAYNGAMETKWVRDMYAFMAPYVSSKSRPRGAYFNCRDLDLGPNWGPKYFKGNYQRLTKAKAEIDPHNYFRNEQSIPLPKRAS</sequence>
<keyword evidence="4" id="KW-0274">FAD</keyword>
<dbReference type="Pfam" id="PF08031">
    <property type="entry name" value="BBE"/>
    <property type="match status" value="1"/>
</dbReference>
<dbReference type="PROSITE" id="PS51387">
    <property type="entry name" value="FAD_PCMH"/>
    <property type="match status" value="1"/>
</dbReference>
<dbReference type="InterPro" id="IPR012951">
    <property type="entry name" value="BBE"/>
</dbReference>
<keyword evidence="9" id="KW-1185">Reference proteome</keyword>
<dbReference type="Gramene" id="TraesCS2A02G005700.1">
    <property type="protein sequence ID" value="TraesCS2A02G005700.1"/>
    <property type="gene ID" value="TraesCS2A02G005700"/>
</dbReference>
<accession>A0A3B6API1</accession>
<dbReference type="Gramene" id="TraesCS2A03G0013100.1">
    <property type="protein sequence ID" value="TraesCS2A03G0013100.1.CDS"/>
    <property type="gene ID" value="TraesCS2A03G0013100"/>
</dbReference>
<evidence type="ECO:0000256" key="3">
    <source>
        <dbReference type="ARBA" id="ARBA00022729"/>
    </source>
</evidence>
<name>A0A3B6API1_WHEAT</name>
<keyword evidence="2" id="KW-0285">Flavoprotein</keyword>
<dbReference type="SUPFAM" id="SSF56176">
    <property type="entry name" value="FAD-binding/transporter-associated domain-like"/>
    <property type="match status" value="1"/>
</dbReference>
<dbReference type="Pfam" id="PF01565">
    <property type="entry name" value="FAD_binding_4"/>
    <property type="match status" value="1"/>
</dbReference>
<dbReference type="EnsemblPlants" id="TraesCS2A02G005700.1">
    <property type="protein sequence ID" value="TraesCS2A02G005700.1"/>
    <property type="gene ID" value="TraesCS2A02G005700"/>
</dbReference>
<feature type="chain" id="PRO_5043170999" description="FAD-binding PCMH-type domain-containing protein" evidence="6">
    <location>
        <begin position="32"/>
        <end position="495"/>
    </location>
</feature>
<evidence type="ECO:0000313" key="8">
    <source>
        <dbReference type="EnsemblPlants" id="TraesCS2A02G005700.1"/>
    </source>
</evidence>
<feature type="signal peptide" evidence="6">
    <location>
        <begin position="1"/>
        <end position="31"/>
    </location>
</feature>
<dbReference type="Gene3D" id="3.40.462.20">
    <property type="match status" value="1"/>
</dbReference>
<dbReference type="STRING" id="4565.A0A3B6API1"/>
<dbReference type="AlphaFoldDB" id="A0A3B6API1"/>
<keyword evidence="3 6" id="KW-0732">Signal</keyword>
<reference evidence="8" key="2">
    <citation type="submission" date="2018-10" db="UniProtKB">
        <authorList>
            <consortium name="EnsemblPlants"/>
        </authorList>
    </citation>
    <scope>IDENTIFICATION</scope>
</reference>
<dbReference type="PANTHER" id="PTHR32448">
    <property type="entry name" value="OS08G0158400 PROTEIN"/>
    <property type="match status" value="1"/>
</dbReference>
<evidence type="ECO:0000256" key="6">
    <source>
        <dbReference type="SAM" id="SignalP"/>
    </source>
</evidence>
<dbReference type="Proteomes" id="UP000019116">
    <property type="component" value="Chromosome 2A"/>
</dbReference>
<dbReference type="InterPro" id="IPR006094">
    <property type="entry name" value="Oxid_FAD_bind_N"/>
</dbReference>
<dbReference type="SMR" id="A0A3B6API1"/>
<dbReference type="InterPro" id="IPR016169">
    <property type="entry name" value="FAD-bd_PCMH_sub2"/>
</dbReference>
<dbReference type="OrthoDB" id="407275at2759"/>